<feature type="region of interest" description="Disordered" evidence="1">
    <location>
        <begin position="62"/>
        <end position="199"/>
    </location>
</feature>
<name>A0ABZ2LVA1_9BACT</name>
<protein>
    <submittedName>
        <fullName evidence="2">Uncharacterized protein</fullName>
    </submittedName>
</protein>
<feature type="compositionally biased region" description="Acidic residues" evidence="1">
    <location>
        <begin position="94"/>
        <end position="104"/>
    </location>
</feature>
<dbReference type="EMBL" id="CP089984">
    <property type="protein sequence ID" value="WXB13711.1"/>
    <property type="molecule type" value="Genomic_DNA"/>
</dbReference>
<keyword evidence="3" id="KW-1185">Reference proteome</keyword>
<reference evidence="2 3" key="1">
    <citation type="submission" date="2021-12" db="EMBL/GenBank/DDBJ databases">
        <title>Discovery of the Pendulisporaceae a myxobacterial family with distinct sporulation behavior and unique specialized metabolism.</title>
        <authorList>
            <person name="Garcia R."/>
            <person name="Popoff A."/>
            <person name="Bader C.D."/>
            <person name="Loehr J."/>
            <person name="Walesch S."/>
            <person name="Walt C."/>
            <person name="Boldt J."/>
            <person name="Bunk B."/>
            <person name="Haeckl F.J.F.P.J."/>
            <person name="Gunesch A.P."/>
            <person name="Birkelbach J."/>
            <person name="Nuebel U."/>
            <person name="Pietschmann T."/>
            <person name="Bach T."/>
            <person name="Mueller R."/>
        </authorList>
    </citation>
    <scope>NUCLEOTIDE SEQUENCE [LARGE SCALE GENOMIC DNA]</scope>
    <source>
        <strain evidence="2 3">MSr11954</strain>
    </source>
</reference>
<dbReference type="Proteomes" id="UP001370348">
    <property type="component" value="Chromosome"/>
</dbReference>
<dbReference type="RefSeq" id="WP_394823325.1">
    <property type="nucleotide sequence ID" value="NZ_CP089984.1"/>
</dbReference>
<gene>
    <name evidence="2" type="ORF">LZC94_38485</name>
</gene>
<sequence length="531" mass="54641">MTAGKMGGVDDAAIAEALAEWPSPVRTSASWEAAAQRLLAQIADPVSKSSLTAPAWQETIAHAASRHERRESAVEASSDERASQRPDSTFASSDDFDADWDDAVDAVVPPPDDDALFLPPLPRAEGEPEELDEQHVLAANDIPERRSGSVSPPMAGRSESDVTAETSIEAPISMRRPSVRPSAPGAMAAPESRTAPESRVAAALPASLEPAPLELASFELAPREPVLEPAPSPEPVLERAAVPPPEAGAFGEEAVTAETSMAVYESPLASPGAVATASSLVPPPISSPMSEAAPSTSSSPQATQKRRALLWGGLAAMAAAAGMVVWMKNAAPAADEARLSAPSPVAEPEATSSALASMAPAAATPEPAMSVPIFDRAPPGTAENAGNASSTVPEEKPPARASKRPARRFLTAPSKPKKDDILKAPPDSSAMRIAAAPSDTAGGVPQRPANGAVQGALSLVLPKARACLRRDEGISRATLIFDSSGAVRSVSITGASVGKPAEGCIRTALRQMKLPPFAEPKFSAIVTVRPP</sequence>
<feature type="region of interest" description="Disordered" evidence="1">
    <location>
        <begin position="341"/>
        <end position="425"/>
    </location>
</feature>
<evidence type="ECO:0000256" key="1">
    <source>
        <dbReference type="SAM" id="MobiDB-lite"/>
    </source>
</evidence>
<feature type="compositionally biased region" description="Low complexity" evidence="1">
    <location>
        <begin position="287"/>
        <end position="302"/>
    </location>
</feature>
<feature type="region of interest" description="Disordered" evidence="1">
    <location>
        <begin position="285"/>
        <end position="304"/>
    </location>
</feature>
<proteinExistence type="predicted"/>
<feature type="compositionally biased region" description="Low complexity" evidence="1">
    <location>
        <begin position="350"/>
        <end position="370"/>
    </location>
</feature>
<evidence type="ECO:0000313" key="2">
    <source>
        <dbReference type="EMBL" id="WXB13711.1"/>
    </source>
</evidence>
<organism evidence="2 3">
    <name type="scientific">Pendulispora albinea</name>
    <dbReference type="NCBI Taxonomy" id="2741071"/>
    <lineage>
        <taxon>Bacteria</taxon>
        <taxon>Pseudomonadati</taxon>
        <taxon>Myxococcota</taxon>
        <taxon>Myxococcia</taxon>
        <taxon>Myxococcales</taxon>
        <taxon>Sorangiineae</taxon>
        <taxon>Pendulisporaceae</taxon>
        <taxon>Pendulispora</taxon>
    </lineage>
</organism>
<evidence type="ECO:0000313" key="3">
    <source>
        <dbReference type="Proteomes" id="UP001370348"/>
    </source>
</evidence>
<accession>A0ABZ2LVA1</accession>
<feature type="compositionally biased region" description="Basic and acidic residues" evidence="1">
    <location>
        <begin position="65"/>
        <end position="84"/>
    </location>
</feature>